<dbReference type="Pfam" id="PF01381">
    <property type="entry name" value="HTH_3"/>
    <property type="match status" value="1"/>
</dbReference>
<dbReference type="Gene3D" id="1.10.260.40">
    <property type="entry name" value="lambda repressor-like DNA-binding domains"/>
    <property type="match status" value="1"/>
</dbReference>
<evidence type="ECO:0000313" key="5">
    <source>
        <dbReference type="Proteomes" id="UP000422997"/>
    </source>
</evidence>
<feature type="domain" description="HTH cro/C1-type" evidence="1">
    <location>
        <begin position="8"/>
        <end position="61"/>
    </location>
</feature>
<dbReference type="Pfam" id="PF21259">
    <property type="entry name" value="Rgg_C"/>
    <property type="match status" value="1"/>
</dbReference>
<gene>
    <name evidence="2" type="ORF">BSR19_08255</name>
    <name evidence="3" type="ORF">FBF48_10140</name>
</gene>
<dbReference type="AlphaFoldDB" id="A0AAX2UZG6"/>
<dbReference type="GO" id="GO:0003677">
    <property type="term" value="F:DNA binding"/>
    <property type="evidence" value="ECO:0007669"/>
    <property type="project" value="InterPro"/>
</dbReference>
<sequence length="285" mass="33911">MSNYGKVFKMIRESKNMSLKEVAGDFVTPAQLSRFENGKSNLSVDTFFHCLENMDVLQGEFSTFYHSYYQDEDIRVSVEIRQAVENHNTSYFRKKIKEYQQRYEENQRKSDRVLIAVFYVMLNRCDANQKIPEEEKQVITDYLMSIDEWCFYELWILGNCSRALSSKTIEILGNELFHRTQFYNGIDENRRRVYRILLNITSQVLDRKEDSIAAKFIKYIERLDILESDMFGRLQLKFIKGQFSYLQGNPNGLEVMRECQRIAEFLECYDVSHQIDRSFSLITDM</sequence>
<protein>
    <submittedName>
        <fullName evidence="3">Helix-turn-helix domain-containing protein</fullName>
    </submittedName>
    <submittedName>
        <fullName evidence="2">Rgg protein</fullName>
    </submittedName>
</protein>
<reference evidence="3 4" key="2">
    <citation type="submission" date="2019-06" db="EMBL/GenBank/DDBJ databases">
        <title>Genome Announcement To Ensure Probiotic Safety of Streptococcus salivarius UBSS01.</title>
        <authorList>
            <person name="Sulthana A."/>
            <person name="Lakshmi S.G."/>
            <person name="Madempudi R.S."/>
        </authorList>
    </citation>
    <scope>NUCLEOTIDE SEQUENCE [LARGE SCALE GENOMIC DNA]</scope>
    <source>
        <strain evidence="3 4">UBSS01</strain>
    </source>
</reference>
<dbReference type="PANTHER" id="PTHR37038:SF12">
    <property type="entry name" value="TRANSCRIPTIONAL REGULATOR"/>
    <property type="match status" value="1"/>
</dbReference>
<dbReference type="CDD" id="cd00093">
    <property type="entry name" value="HTH_XRE"/>
    <property type="match status" value="1"/>
</dbReference>
<dbReference type="Gene3D" id="1.25.40.400">
    <property type="match status" value="1"/>
</dbReference>
<dbReference type="InterPro" id="IPR001387">
    <property type="entry name" value="Cro/C1-type_HTH"/>
</dbReference>
<name>A0AAX2UZG6_STRSL</name>
<evidence type="ECO:0000259" key="1">
    <source>
        <dbReference type="PROSITE" id="PS50943"/>
    </source>
</evidence>
<dbReference type="NCBIfam" id="TIGR01716">
    <property type="entry name" value="RGG_Cterm"/>
    <property type="match status" value="1"/>
</dbReference>
<dbReference type="InterPro" id="IPR010057">
    <property type="entry name" value="Transcription_activator_Rgg_C"/>
</dbReference>
<dbReference type="Proteomes" id="UP000308186">
    <property type="component" value="Unassembled WGS sequence"/>
</dbReference>
<dbReference type="Proteomes" id="UP000422997">
    <property type="component" value="Chromosome"/>
</dbReference>
<dbReference type="InterPro" id="IPR010982">
    <property type="entry name" value="Lambda_DNA-bd_dom_sf"/>
</dbReference>
<accession>A0AAX2UZG6</accession>
<dbReference type="PROSITE" id="PS50943">
    <property type="entry name" value="HTH_CROC1"/>
    <property type="match status" value="1"/>
</dbReference>
<evidence type="ECO:0000313" key="2">
    <source>
        <dbReference type="EMBL" id="QGU81105.1"/>
    </source>
</evidence>
<dbReference type="SUPFAM" id="SSF47413">
    <property type="entry name" value="lambda repressor-like DNA-binding domains"/>
    <property type="match status" value="1"/>
</dbReference>
<evidence type="ECO:0000313" key="3">
    <source>
        <dbReference type="EMBL" id="TNF65863.1"/>
    </source>
</evidence>
<proteinExistence type="predicted"/>
<dbReference type="PANTHER" id="PTHR37038">
    <property type="entry name" value="TRANSCRIPTIONAL REGULATOR-RELATED"/>
    <property type="match status" value="1"/>
</dbReference>
<dbReference type="EMBL" id="CP018187">
    <property type="protein sequence ID" value="QGU81105.1"/>
    <property type="molecule type" value="Genomic_DNA"/>
</dbReference>
<dbReference type="RefSeq" id="WP_084870133.1">
    <property type="nucleotide sequence ID" value="NZ_CP018187.1"/>
</dbReference>
<organism evidence="3 4">
    <name type="scientific">Streptococcus salivarius</name>
    <dbReference type="NCBI Taxonomy" id="1304"/>
    <lineage>
        <taxon>Bacteria</taxon>
        <taxon>Bacillati</taxon>
        <taxon>Bacillota</taxon>
        <taxon>Bacilli</taxon>
        <taxon>Lactobacillales</taxon>
        <taxon>Streptococcaceae</taxon>
        <taxon>Streptococcus</taxon>
    </lineage>
</organism>
<dbReference type="InterPro" id="IPR053163">
    <property type="entry name" value="HTH-type_regulator_Rgg"/>
</dbReference>
<evidence type="ECO:0000313" key="4">
    <source>
        <dbReference type="Proteomes" id="UP000308186"/>
    </source>
</evidence>
<dbReference type="EMBL" id="VDCW01000019">
    <property type="protein sequence ID" value="TNF65863.1"/>
    <property type="molecule type" value="Genomic_DNA"/>
</dbReference>
<reference evidence="2 5" key="1">
    <citation type="submission" date="2016-11" db="EMBL/GenBank/DDBJ databases">
        <title>The potential of Streptococcus salivarius to inhibit the production of volatile sulphur compounds in the oral cavity.</title>
        <authorList>
            <person name="Sun L."/>
            <person name="Li Z."/>
            <person name="Jin D."/>
            <person name="Zhao H."/>
        </authorList>
    </citation>
    <scope>NUCLEOTIDE SEQUENCE [LARGE SCALE GENOMIC DNA]</scope>
    <source>
        <strain evidence="2 5">ICDC2</strain>
    </source>
</reference>